<evidence type="ECO:0000256" key="8">
    <source>
        <dbReference type="ARBA" id="ARBA00022842"/>
    </source>
</evidence>
<organism evidence="12 13">
    <name type="scientific">Leptobrachium leishanense</name>
    <name type="common">Leishan spiny toad</name>
    <dbReference type="NCBI Taxonomy" id="445787"/>
    <lineage>
        <taxon>Eukaryota</taxon>
        <taxon>Metazoa</taxon>
        <taxon>Chordata</taxon>
        <taxon>Craniata</taxon>
        <taxon>Vertebrata</taxon>
        <taxon>Euteleostomi</taxon>
        <taxon>Amphibia</taxon>
        <taxon>Batrachia</taxon>
        <taxon>Anura</taxon>
        <taxon>Pelobatoidea</taxon>
        <taxon>Megophryidae</taxon>
        <taxon>Leptobrachium</taxon>
    </lineage>
</organism>
<comment type="cofactor">
    <cofactor evidence="1">
        <name>Mg(2+)</name>
        <dbReference type="ChEBI" id="CHEBI:18420"/>
    </cofactor>
</comment>
<keyword evidence="8" id="KW-0460">Magnesium</keyword>
<dbReference type="Pfam" id="PF12627">
    <property type="entry name" value="PolyA_pol_RNAbd"/>
    <property type="match status" value="1"/>
</dbReference>
<dbReference type="Pfam" id="PF01743">
    <property type="entry name" value="PolyA_pol"/>
    <property type="match status" value="1"/>
</dbReference>
<evidence type="ECO:0000256" key="3">
    <source>
        <dbReference type="ARBA" id="ARBA00022679"/>
    </source>
</evidence>
<proteinExistence type="inferred from homology"/>
<keyword evidence="3 9" id="KW-0808">Transferase</keyword>
<dbReference type="CDD" id="cd05398">
    <property type="entry name" value="NT_ClassII-CCAase"/>
    <property type="match status" value="1"/>
</dbReference>
<dbReference type="GO" id="GO:0001680">
    <property type="term" value="P:tRNA 3'-terminal CCA addition"/>
    <property type="evidence" value="ECO:0007669"/>
    <property type="project" value="TreeGrafter"/>
</dbReference>
<dbReference type="Ensembl" id="ENSLLET00000049343.1">
    <property type="protein sequence ID" value="ENSLLEP00000047485.1"/>
    <property type="gene ID" value="ENSLLEG00000029877.1"/>
</dbReference>
<dbReference type="InterPro" id="IPR032828">
    <property type="entry name" value="PolyA_RNA-bd"/>
</dbReference>
<dbReference type="GO" id="GO:0046872">
    <property type="term" value="F:metal ion binding"/>
    <property type="evidence" value="ECO:0007669"/>
    <property type="project" value="UniProtKB-KW"/>
</dbReference>
<evidence type="ECO:0000313" key="12">
    <source>
        <dbReference type="Ensembl" id="ENSLLEP00000047485.1"/>
    </source>
</evidence>
<keyword evidence="7" id="KW-0547">Nucleotide-binding</keyword>
<dbReference type="Gene3D" id="1.10.3090.10">
    <property type="entry name" value="cca-adding enzyme, domain 2"/>
    <property type="match status" value="1"/>
</dbReference>
<feature type="domain" description="Poly A polymerase head" evidence="10">
    <location>
        <begin position="45"/>
        <end position="167"/>
    </location>
</feature>
<evidence type="ECO:0000256" key="6">
    <source>
        <dbReference type="ARBA" id="ARBA00022723"/>
    </source>
</evidence>
<dbReference type="GO" id="GO:0000166">
    <property type="term" value="F:nucleotide binding"/>
    <property type="evidence" value="ECO:0007669"/>
    <property type="project" value="UniProtKB-KW"/>
</dbReference>
<keyword evidence="13" id="KW-1185">Reference proteome</keyword>
<dbReference type="InterPro" id="IPR050264">
    <property type="entry name" value="Bact_CCA-adding_enz_type3_sf"/>
</dbReference>
<evidence type="ECO:0000256" key="1">
    <source>
        <dbReference type="ARBA" id="ARBA00001946"/>
    </source>
</evidence>
<dbReference type="InterPro" id="IPR043519">
    <property type="entry name" value="NT_sf"/>
</dbReference>
<dbReference type="Proteomes" id="UP000694569">
    <property type="component" value="Unplaced"/>
</dbReference>
<evidence type="ECO:0000256" key="7">
    <source>
        <dbReference type="ARBA" id="ARBA00022741"/>
    </source>
</evidence>
<dbReference type="GeneTree" id="ENSGT00390000009678"/>
<dbReference type="PANTHER" id="PTHR46173">
    <property type="entry name" value="CCA TRNA NUCLEOTIDYLTRANSFERASE 1, MITOCHONDRIAL"/>
    <property type="match status" value="1"/>
</dbReference>
<dbReference type="Gene3D" id="3.30.460.10">
    <property type="entry name" value="Beta Polymerase, domain 2"/>
    <property type="match status" value="1"/>
</dbReference>
<dbReference type="AlphaFoldDB" id="A0A8C5WLV7"/>
<gene>
    <name evidence="12" type="primary">TRNT1</name>
</gene>
<evidence type="ECO:0000256" key="5">
    <source>
        <dbReference type="ARBA" id="ARBA00022695"/>
    </source>
</evidence>
<evidence type="ECO:0000256" key="4">
    <source>
        <dbReference type="ARBA" id="ARBA00022694"/>
    </source>
</evidence>
<dbReference type="PANTHER" id="PTHR46173:SF1">
    <property type="entry name" value="CCA TRNA NUCLEOTIDYLTRANSFERASE 1, MITOCHONDRIAL"/>
    <property type="match status" value="1"/>
</dbReference>
<reference evidence="12" key="2">
    <citation type="submission" date="2025-09" db="UniProtKB">
        <authorList>
            <consortium name="Ensembl"/>
        </authorList>
    </citation>
    <scope>IDENTIFICATION</scope>
</reference>
<protein>
    <submittedName>
        <fullName evidence="12">tRNA nucleotidyl transferase 1</fullName>
    </submittedName>
</protein>
<keyword evidence="5" id="KW-0548">Nucleotidyltransferase</keyword>
<sequence length="422" mass="48000">MLRRFLTFGRALSTMRLQTDDFKALFTDGLKVLTDLFAKENHEIRIAGGAVRDLLVGNQPHDVDFATTATPDQMKEMFLKAGIRMINNKGETHGTVTARIHDQNFEVTTLRVDLQTDGRHAEVQFTTDWKGDAERRDLTINSMFLGFDGTLYDYFNGYEDLQKKCIRFVGDPTQRIQEDYLRILRYLRFYARIAEEPGRHSKATLDAIKANAPGLGGISGERIWVELKKMVEGKHVTHLMEIMYELGVAPYVGLPEDGNLTEFARVCSLSQHLSPKPLTLLAALFTKPEAVSHLDLRLKISKEERNLALFLVKQRTELVADSKSAEPLKPYQDYVSDCREPGAHKRICELLKYQGEEKLLGDMESWSLPRFPVSGHDLRRMGITSGKDIGVILQELRDQWKQSGYQTSKEELLNSVTCDQNS</sequence>
<keyword evidence="4" id="KW-0819">tRNA processing</keyword>
<dbReference type="SUPFAM" id="SSF81301">
    <property type="entry name" value="Nucleotidyltransferase"/>
    <property type="match status" value="1"/>
</dbReference>
<dbReference type="GO" id="GO:0000049">
    <property type="term" value="F:tRNA binding"/>
    <property type="evidence" value="ECO:0007669"/>
    <property type="project" value="TreeGrafter"/>
</dbReference>
<evidence type="ECO:0000259" key="10">
    <source>
        <dbReference type="Pfam" id="PF01743"/>
    </source>
</evidence>
<dbReference type="GO" id="GO:1990180">
    <property type="term" value="P:mitochondrial tRNA 3'-end processing"/>
    <property type="evidence" value="ECO:0007669"/>
    <property type="project" value="TreeGrafter"/>
</dbReference>
<evidence type="ECO:0000313" key="13">
    <source>
        <dbReference type="Proteomes" id="UP000694569"/>
    </source>
</evidence>
<keyword evidence="9" id="KW-0694">RNA-binding</keyword>
<evidence type="ECO:0000256" key="2">
    <source>
        <dbReference type="ARBA" id="ARBA00007265"/>
    </source>
</evidence>
<dbReference type="InterPro" id="IPR002646">
    <property type="entry name" value="PolA_pol_head_dom"/>
</dbReference>
<comment type="similarity">
    <text evidence="2 9">Belongs to the tRNA nucleotidyltransferase/poly(A) polymerase family.</text>
</comment>
<feature type="domain" description="tRNA nucleotidyltransferase/poly(A) polymerase RNA and SrmB- binding" evidence="11">
    <location>
        <begin position="202"/>
        <end position="252"/>
    </location>
</feature>
<reference evidence="12" key="1">
    <citation type="submission" date="2025-08" db="UniProtKB">
        <authorList>
            <consortium name="Ensembl"/>
        </authorList>
    </citation>
    <scope>IDENTIFICATION</scope>
</reference>
<evidence type="ECO:0000256" key="9">
    <source>
        <dbReference type="RuleBase" id="RU003953"/>
    </source>
</evidence>
<name>A0A8C5WLV7_9ANUR</name>
<dbReference type="OrthoDB" id="445712at2759"/>
<keyword evidence="6" id="KW-0479">Metal-binding</keyword>
<dbReference type="GO" id="GO:0016779">
    <property type="term" value="F:nucleotidyltransferase activity"/>
    <property type="evidence" value="ECO:0007669"/>
    <property type="project" value="UniProtKB-KW"/>
</dbReference>
<dbReference type="GO" id="GO:0005739">
    <property type="term" value="C:mitochondrion"/>
    <property type="evidence" value="ECO:0007669"/>
    <property type="project" value="TreeGrafter"/>
</dbReference>
<evidence type="ECO:0000259" key="11">
    <source>
        <dbReference type="Pfam" id="PF12627"/>
    </source>
</evidence>
<accession>A0A8C5WLV7</accession>
<dbReference type="SUPFAM" id="SSF81891">
    <property type="entry name" value="Poly A polymerase C-terminal region-like"/>
    <property type="match status" value="1"/>
</dbReference>